<protein>
    <submittedName>
        <fullName evidence="2">Uncharacterized protein</fullName>
    </submittedName>
</protein>
<dbReference type="EMBL" id="AC153123">
    <property type="protein sequence ID" value="ABE87599.2"/>
    <property type="molecule type" value="Genomic_DNA"/>
</dbReference>
<reference evidence="2" key="2">
    <citation type="submission" date="2007-04" db="EMBL/GenBank/DDBJ databases">
        <authorList>
            <consortium name="The International Medicago Genome Annotation Group"/>
        </authorList>
    </citation>
    <scope>NUCLEOTIDE SEQUENCE</scope>
</reference>
<organism evidence="2">
    <name type="scientific">Medicago truncatula</name>
    <name type="common">Barrel medic</name>
    <name type="synonym">Medicago tribuloides</name>
    <dbReference type="NCBI Taxonomy" id="3880"/>
    <lineage>
        <taxon>Eukaryota</taxon>
        <taxon>Viridiplantae</taxon>
        <taxon>Streptophyta</taxon>
        <taxon>Embryophyta</taxon>
        <taxon>Tracheophyta</taxon>
        <taxon>Spermatophyta</taxon>
        <taxon>Magnoliopsida</taxon>
        <taxon>eudicotyledons</taxon>
        <taxon>Gunneridae</taxon>
        <taxon>Pentapetalae</taxon>
        <taxon>rosids</taxon>
        <taxon>fabids</taxon>
        <taxon>Fabales</taxon>
        <taxon>Fabaceae</taxon>
        <taxon>Papilionoideae</taxon>
        <taxon>50 kb inversion clade</taxon>
        <taxon>NPAAA clade</taxon>
        <taxon>Hologalegina</taxon>
        <taxon>IRL clade</taxon>
        <taxon>Trifolieae</taxon>
        <taxon>Medicago</taxon>
    </lineage>
</organism>
<gene>
    <name evidence="2" type="ORF">MtrDRAFT_AC153123g44v2</name>
</gene>
<name>Q1RU83_MEDTR</name>
<evidence type="ECO:0000256" key="1">
    <source>
        <dbReference type="SAM" id="MobiDB-lite"/>
    </source>
</evidence>
<feature type="region of interest" description="Disordered" evidence="1">
    <location>
        <begin position="1"/>
        <end position="30"/>
    </location>
</feature>
<sequence length="105" mass="11392">MQALRPPPLTGRGRGGGTGLARVDAAGGSTSQTVNLTQYQQDYQVYEQAQDQTGCRGWCTRPNRTTMQGGLSELTLLPHCGGHVACRIWVDADGERYLAREEAEP</sequence>
<evidence type="ECO:0000313" key="2">
    <source>
        <dbReference type="EMBL" id="ABE87599.2"/>
    </source>
</evidence>
<accession>Q1RU83</accession>
<reference evidence="2" key="1">
    <citation type="submission" date="2006-03" db="EMBL/GenBank/DDBJ databases">
        <authorList>
            <person name="Lin S."/>
            <person name="Dixon R."/>
            <person name="May G."/>
            <person name="Sumner L."/>
            <person name="Gonzales B."/>
            <person name="Cook D."/>
            <person name="Kim D."/>
            <person name="Young N."/>
            <person name="Cannon S."/>
            <person name="Roe B.A."/>
        </authorList>
    </citation>
    <scope>NUCLEOTIDE SEQUENCE</scope>
</reference>
<dbReference type="AlphaFoldDB" id="Q1RU83"/>
<proteinExistence type="predicted"/>